<evidence type="ECO:0000313" key="3">
    <source>
        <dbReference type="Proteomes" id="UP000239724"/>
    </source>
</evidence>
<feature type="region of interest" description="Disordered" evidence="1">
    <location>
        <begin position="1"/>
        <end position="135"/>
    </location>
</feature>
<dbReference type="AlphaFoldDB" id="A0A2S6NHQ9"/>
<dbReference type="Gene3D" id="3.55.50.60">
    <property type="entry name" value="DotD protein"/>
    <property type="match status" value="1"/>
</dbReference>
<dbReference type="EMBL" id="NHRY01000128">
    <property type="protein sequence ID" value="PPQ34140.1"/>
    <property type="molecule type" value="Genomic_DNA"/>
</dbReference>
<keyword evidence="3" id="KW-1185">Reference proteome</keyword>
<proteinExistence type="predicted"/>
<protein>
    <submittedName>
        <fullName evidence="2">Uncharacterized protein</fullName>
    </submittedName>
</protein>
<comment type="caution">
    <text evidence="2">The sequence shown here is derived from an EMBL/GenBank/DDBJ whole genome shotgun (WGS) entry which is preliminary data.</text>
</comment>
<feature type="compositionally biased region" description="Low complexity" evidence="1">
    <location>
        <begin position="93"/>
        <end position="107"/>
    </location>
</feature>
<feature type="compositionally biased region" description="Basic and acidic residues" evidence="1">
    <location>
        <begin position="70"/>
        <end position="79"/>
    </location>
</feature>
<dbReference type="InterPro" id="IPR031817">
    <property type="entry name" value="DotD"/>
</dbReference>
<feature type="compositionally biased region" description="Basic and acidic residues" evidence="1">
    <location>
        <begin position="123"/>
        <end position="135"/>
    </location>
</feature>
<evidence type="ECO:0000256" key="1">
    <source>
        <dbReference type="SAM" id="MobiDB-lite"/>
    </source>
</evidence>
<name>A0A2S6NHQ9_RHOGL</name>
<organism evidence="2 3">
    <name type="scientific">Rhodopila globiformis</name>
    <name type="common">Rhodopseudomonas globiformis</name>
    <dbReference type="NCBI Taxonomy" id="1071"/>
    <lineage>
        <taxon>Bacteria</taxon>
        <taxon>Pseudomonadati</taxon>
        <taxon>Pseudomonadota</taxon>
        <taxon>Alphaproteobacteria</taxon>
        <taxon>Acetobacterales</taxon>
        <taxon>Acetobacteraceae</taxon>
        <taxon>Rhodopila</taxon>
    </lineage>
</organism>
<evidence type="ECO:0000313" key="2">
    <source>
        <dbReference type="EMBL" id="PPQ34140.1"/>
    </source>
</evidence>
<sequence length="301" mass="31667">MPIGWMRPSPSAVAAPRGRRGDLWRNETGSFGWSLDRSRPKMKKPRRAHSQERAIGSPHDGGGADGTSDIADRGGDHRSGRSAPECAAGRRLAQTGATGSGAATAPAPRVAHLSSAGGPCSWSEDRGPDDRGPEDRACPLLDHGACLMRPLVSALLMAALLGGCANPAHPVPTTVATPGMPNPEEALRQSIQHVDAEMAQLGQLTPTQVTTSVPVMPEDLQRLVTFKWSGPLDQGVAKLAQSVGYTFFVSAPPGAQPLQVAVELTNVPAYEVFKALGEEAGTRAAVELDPLHHQVQVIHHV</sequence>
<dbReference type="InterPro" id="IPR038140">
    <property type="entry name" value="DotD_sf"/>
</dbReference>
<dbReference type="Pfam" id="PF16816">
    <property type="entry name" value="DotD"/>
    <property type="match status" value="1"/>
</dbReference>
<accession>A0A2S6NHQ9</accession>
<reference evidence="2 3" key="1">
    <citation type="journal article" date="2018" name="Arch. Microbiol.">
        <title>New insights into the metabolic potential of the phototrophic purple bacterium Rhodopila globiformis DSM 161(T) from its draft genome sequence and evidence for a vanadium-dependent nitrogenase.</title>
        <authorList>
            <person name="Imhoff J.F."/>
            <person name="Rahn T."/>
            <person name="Kunzel S."/>
            <person name="Neulinger S.C."/>
        </authorList>
    </citation>
    <scope>NUCLEOTIDE SEQUENCE [LARGE SCALE GENOMIC DNA]</scope>
    <source>
        <strain evidence="2 3">DSM 161</strain>
    </source>
</reference>
<dbReference type="Proteomes" id="UP000239724">
    <property type="component" value="Unassembled WGS sequence"/>
</dbReference>
<gene>
    <name evidence="2" type="ORF">CCS01_12215</name>
</gene>